<feature type="signal peptide" evidence="1">
    <location>
        <begin position="1"/>
        <end position="18"/>
    </location>
</feature>
<keyword evidence="1" id="KW-0732">Signal</keyword>
<dbReference type="Proteomes" id="UP000196531">
    <property type="component" value="Unassembled WGS sequence"/>
</dbReference>
<evidence type="ECO:0000256" key="1">
    <source>
        <dbReference type="SAM" id="SignalP"/>
    </source>
</evidence>
<dbReference type="AlphaFoldDB" id="A0A1Y5F2R4"/>
<evidence type="ECO:0000313" key="3">
    <source>
        <dbReference type="Proteomes" id="UP000196531"/>
    </source>
</evidence>
<accession>A0A1Y5F2R4</accession>
<proteinExistence type="predicted"/>
<gene>
    <name evidence="2" type="ORF">A9Q84_19915</name>
</gene>
<comment type="caution">
    <text evidence="2">The sequence shown here is derived from an EMBL/GenBank/DDBJ whole genome shotgun (WGS) entry which is preliminary data.</text>
</comment>
<feature type="chain" id="PRO_5012599278" evidence="1">
    <location>
        <begin position="19"/>
        <end position="149"/>
    </location>
</feature>
<evidence type="ECO:0000313" key="2">
    <source>
        <dbReference type="EMBL" id="OUR93731.1"/>
    </source>
</evidence>
<reference evidence="3" key="1">
    <citation type="journal article" date="2017" name="Proc. Natl. Acad. Sci. U.S.A.">
        <title>Simulation of Deepwater Horizon oil plume reveals substrate specialization within a complex community of hydrocarbon-degraders.</title>
        <authorList>
            <person name="Hu P."/>
            <person name="Dubinsky E.A."/>
            <person name="Probst A.J."/>
            <person name="Wang J."/>
            <person name="Sieber C.M.K."/>
            <person name="Tom L.M."/>
            <person name="Gardinali P."/>
            <person name="Banfield J.F."/>
            <person name="Atlas R.M."/>
            <person name="Andersen G.L."/>
        </authorList>
    </citation>
    <scope>NUCLEOTIDE SEQUENCE [LARGE SCALE GENOMIC DNA]</scope>
</reference>
<organism evidence="2 3">
    <name type="scientific">Halobacteriovorax marinus</name>
    <dbReference type="NCBI Taxonomy" id="97084"/>
    <lineage>
        <taxon>Bacteria</taxon>
        <taxon>Pseudomonadati</taxon>
        <taxon>Bdellovibrionota</taxon>
        <taxon>Bacteriovoracia</taxon>
        <taxon>Bacteriovoracales</taxon>
        <taxon>Halobacteriovoraceae</taxon>
        <taxon>Halobacteriovorax</taxon>
    </lineage>
</organism>
<dbReference type="EMBL" id="MAAO01000015">
    <property type="protein sequence ID" value="OUR93731.1"/>
    <property type="molecule type" value="Genomic_DNA"/>
</dbReference>
<sequence length="149" mass="16417">MKVLGMMIVMMMNVSVMAASINSFTVNGTKAEKATVYLVAGKQFITGGFVVSKVFKKIGTFNADGSGISIPETEYKKDGFRGPSHVLVVSHDQAHLSLNKYSVDANSQFGEPEYMSIADRIQPDGSNTDYSQRKAIQFRRVDKSGRFDF</sequence>
<protein>
    <submittedName>
        <fullName evidence="2">Uncharacterized protein</fullName>
    </submittedName>
</protein>
<name>A0A1Y5F2R4_9BACT</name>